<evidence type="ECO:0000313" key="3">
    <source>
        <dbReference type="Proteomes" id="UP000831768"/>
    </source>
</evidence>
<keyword evidence="3" id="KW-1185">Reference proteome</keyword>
<organism evidence="2 3">
    <name type="scientific">Halocatena salina</name>
    <dbReference type="NCBI Taxonomy" id="2934340"/>
    <lineage>
        <taxon>Archaea</taxon>
        <taxon>Methanobacteriati</taxon>
        <taxon>Methanobacteriota</taxon>
        <taxon>Stenosarchaea group</taxon>
        <taxon>Halobacteria</taxon>
        <taxon>Halobacteriales</taxon>
        <taxon>Natronomonadaceae</taxon>
        <taxon>Halocatena</taxon>
    </lineage>
</organism>
<dbReference type="EMBL" id="CP096020">
    <property type="protein sequence ID" value="UPM44165.1"/>
    <property type="molecule type" value="Genomic_DNA"/>
</dbReference>
<dbReference type="Proteomes" id="UP000831768">
    <property type="component" value="Plasmid unnamed1"/>
</dbReference>
<dbReference type="InterPro" id="IPR027417">
    <property type="entry name" value="P-loop_NTPase"/>
</dbReference>
<proteinExistence type="predicted"/>
<keyword evidence="2" id="KW-0614">Plasmid</keyword>
<dbReference type="SUPFAM" id="SSF52540">
    <property type="entry name" value="P-loop containing nucleoside triphosphate hydrolases"/>
    <property type="match status" value="1"/>
</dbReference>
<evidence type="ECO:0000313" key="2">
    <source>
        <dbReference type="EMBL" id="UPM44165.1"/>
    </source>
</evidence>
<dbReference type="RefSeq" id="WP_247994819.1">
    <property type="nucleotide sequence ID" value="NZ_CP096020.1"/>
</dbReference>
<feature type="domain" description="PD-(D/E)XK endonuclease-like" evidence="1">
    <location>
        <begin position="480"/>
        <end position="759"/>
    </location>
</feature>
<dbReference type="AlphaFoldDB" id="A0A8U0A4N6"/>
<evidence type="ECO:0000259" key="1">
    <source>
        <dbReference type="Pfam" id="PF12705"/>
    </source>
</evidence>
<dbReference type="GeneID" id="71929218"/>
<sequence>MTITRSKSIDLLYQECKSFDLVLVPDAPMASALNRRLDQPHFGPFAITPRRLAARRREEAEDRLAFLETITTTDLGWKEASHAVGNVLQCWEHQGAADAILRYESFATDATRTTVDCITEMDTTSRRLSEYTIDAETSVAVVGITQFTTLERSILPSNYETIDPFTEEPFDPTPFRVFDSPAAVVDVVIDTVTRENADNVGIVLDGDSQYSSPIKSAFEAADIPYYGGPGFTDDTHHRMFLEFLRSVHAGRDTRIGDVRPLLTQLGLSIDVKHDEKRLHDLDHPEVDRLRGFRDGIRTDTFEAAIETYEAVTGVSLDAFRDELSTLSVLDDPVTEDAVDRLEFYLQSYEVPVDRENEGVLLADPKSAAHVDRPLVFYLGLDEGWSHSSPRRPWVDRNQEFERNLRQFQLLLQNGVERYYLVQETVGGTPVTPCLYFEELFEEDFERFSGLNSVPHARTARPTLDGFEKEPVDTSVEEITTLSQSSLNTYVNSPRDYFFSRLLDTPDKDYIKEGNLFHDFAEFYAAHPGVITAETLDEISRVILSEVAPFLRDVDRNVRRTKYRLGLQTIVEFLEANPPRTDELLTANGGWGRNFFAEYYDRPIDATHTERWFENAKLGLQGKIDLVHDPTHLLDYKSGSKKSAHSVVKHSAIDPPSDQPNFQALLYLAHQRTEQPDEELRFTFFHFLETLDDIVTGGGSLGDCLTTVTYYPCPFKEHIAKPAVFIELQEEAANDCTKTFSKTEYDVYRALFDAYEFPATRDSDELINSEFGRALIDRMKAEVGDYKYVTKGCKQALRHLIRIQNRNYFSGDVDAFERFVRERQVELNSRRAGNERFPVEGLSGDPNYRYVDNRDCILKEGSR</sequence>
<accession>A0A8U0A4N6</accession>
<gene>
    <name evidence="2" type="ORF">MW046_14185</name>
</gene>
<dbReference type="KEGG" id="haad:MW046_14185"/>
<dbReference type="InterPro" id="IPR038726">
    <property type="entry name" value="PDDEXK_AddAB-type"/>
</dbReference>
<name>A0A8U0A4N6_9EURY</name>
<reference evidence="2" key="1">
    <citation type="submission" date="2022-04" db="EMBL/GenBank/DDBJ databases">
        <title>Halocatena sp. nov., isolated from a salt lake.</title>
        <authorList>
            <person name="Cui H.-L."/>
        </authorList>
    </citation>
    <scope>NUCLEOTIDE SEQUENCE</scope>
    <source>
        <strain evidence="2">AD-1</strain>
        <plasmid evidence="2">unnamed1</plasmid>
    </source>
</reference>
<dbReference type="Pfam" id="PF12705">
    <property type="entry name" value="PDDEXK_1"/>
    <property type="match status" value="1"/>
</dbReference>
<geneLocation type="plasmid" evidence="2 3">
    <name>unnamed1</name>
</geneLocation>
<protein>
    <submittedName>
        <fullName evidence="2">PD-(D/E)XK nuclease family protein</fullName>
    </submittedName>
</protein>